<keyword evidence="5" id="KW-1185">Reference proteome</keyword>
<reference evidence="3" key="2">
    <citation type="submission" date="2024-04" db="EMBL/GenBank/DDBJ databases">
        <authorList>
            <person name="Chen Y."/>
            <person name="Shah S."/>
            <person name="Dougan E. K."/>
            <person name="Thang M."/>
            <person name="Chan C."/>
        </authorList>
    </citation>
    <scope>NUCLEOTIDE SEQUENCE [LARGE SCALE GENOMIC DNA]</scope>
</reference>
<comment type="caution">
    <text evidence="2">The sequence shown here is derived from an EMBL/GenBank/DDBJ whole genome shotgun (WGS) entry which is preliminary data.</text>
</comment>
<dbReference type="OrthoDB" id="185373at2759"/>
<reference evidence="2" key="1">
    <citation type="submission" date="2022-10" db="EMBL/GenBank/DDBJ databases">
        <authorList>
            <person name="Chen Y."/>
            <person name="Dougan E. K."/>
            <person name="Chan C."/>
            <person name="Rhodes N."/>
            <person name="Thang M."/>
        </authorList>
    </citation>
    <scope>NUCLEOTIDE SEQUENCE</scope>
</reference>
<keyword evidence="1" id="KW-0677">Repeat</keyword>
<evidence type="ECO:0000313" key="5">
    <source>
        <dbReference type="Proteomes" id="UP001152797"/>
    </source>
</evidence>
<organism evidence="2">
    <name type="scientific">Cladocopium goreaui</name>
    <dbReference type="NCBI Taxonomy" id="2562237"/>
    <lineage>
        <taxon>Eukaryota</taxon>
        <taxon>Sar</taxon>
        <taxon>Alveolata</taxon>
        <taxon>Dinophyceae</taxon>
        <taxon>Suessiales</taxon>
        <taxon>Symbiodiniaceae</taxon>
        <taxon>Cladocopium</taxon>
    </lineage>
</organism>
<name>A0A9P1FQV8_9DINO</name>
<dbReference type="EMBL" id="CAMXCT020000924">
    <property type="protein sequence ID" value="CAL1138206.1"/>
    <property type="molecule type" value="Genomic_DNA"/>
</dbReference>
<dbReference type="EMBL" id="CAMXCT010000924">
    <property type="protein sequence ID" value="CAI3984831.1"/>
    <property type="molecule type" value="Genomic_DNA"/>
</dbReference>
<evidence type="ECO:0000313" key="2">
    <source>
        <dbReference type="EMBL" id="CAI3984831.1"/>
    </source>
</evidence>
<sequence>MSGQAQQSAALLSTAAQRTVVALDMERNLSTFTESLNAISEVGDEGGMDIAGGVNPRHRWTELQEVMDALWAAFQAAKHKKQWATAVHLLAQMEAQQRRPNVVIYSTVINACEKAAKWTQALCLLTAAGTSSVEIDVILCTAAMGSCEKASAWQAALSLFDSLQGRWLQPDIRSYGLALRACQTSQQWQQALLLLWRAKKKMLQLNSIVLNSAISAAWAMTPRVSRDDVADRAWREVEMLLNSMASMEVSADSISYNAAIAACSSLWQQALLLFQSMDQQSIIKDSFTFSTAIIACSRAKQWLASTALLRDGRDRGMVNIVTLNAAMEAVRRWEESLSLILMASELAIEVDQFSYCALLHEAASHGAWREALHFLPPCQSDGAVYGAAAYACQESGEWRETLRLLRMLRGRERPFQMAKNAALPHEAGLSILSQEQKQRCDTITFNSIISAGDQALEWLQSIHFLHYCHMTGLSGTTASYTSAMSSCGQTAEWQRSLRFLQEMYLKQLPCSSVSQNAAISGAEWLQAFLLMMEFDHRYLQRDAFSYSASISSCRCHWIPALDLLFEAERTQIKPNCIMYNACISACEEAGEWQQVLELLLDAQERQLELDAITFNAAISACAKGERNRQYSTKENI</sequence>
<dbReference type="PANTHER" id="PTHR47936">
    <property type="entry name" value="PPR_LONG DOMAIN-CONTAINING PROTEIN"/>
    <property type="match status" value="1"/>
</dbReference>
<dbReference type="InterPro" id="IPR002885">
    <property type="entry name" value="PPR_rpt"/>
</dbReference>
<proteinExistence type="predicted"/>
<protein>
    <submittedName>
        <fullName evidence="4">Pentacotripeptide-repeat region of PRORP domain-containing protein</fullName>
    </submittedName>
</protein>
<accession>A0A9P1FQV8</accession>
<dbReference type="AlphaFoldDB" id="A0A9P1FQV8"/>
<evidence type="ECO:0000313" key="3">
    <source>
        <dbReference type="EMBL" id="CAL1138206.1"/>
    </source>
</evidence>
<evidence type="ECO:0000313" key="4">
    <source>
        <dbReference type="EMBL" id="CAL4772143.1"/>
    </source>
</evidence>
<dbReference type="InterPro" id="IPR011990">
    <property type="entry name" value="TPR-like_helical_dom_sf"/>
</dbReference>
<dbReference type="PANTHER" id="PTHR47936:SF1">
    <property type="entry name" value="PENTATRICOPEPTIDE REPEAT-CONTAINING PROTEIN GUN1, CHLOROPLASTIC"/>
    <property type="match status" value="1"/>
</dbReference>
<dbReference type="Pfam" id="PF13812">
    <property type="entry name" value="PPR_3"/>
    <property type="match status" value="1"/>
</dbReference>
<dbReference type="Gene3D" id="1.25.40.10">
    <property type="entry name" value="Tetratricopeptide repeat domain"/>
    <property type="match status" value="4"/>
</dbReference>
<dbReference type="EMBL" id="CAMXCT030000924">
    <property type="protein sequence ID" value="CAL4772143.1"/>
    <property type="molecule type" value="Genomic_DNA"/>
</dbReference>
<gene>
    <name evidence="2" type="ORF">C1SCF055_LOCUS12336</name>
</gene>
<dbReference type="Proteomes" id="UP001152797">
    <property type="component" value="Unassembled WGS sequence"/>
</dbReference>
<evidence type="ECO:0000256" key="1">
    <source>
        <dbReference type="ARBA" id="ARBA00022737"/>
    </source>
</evidence>